<feature type="domain" description="Bro-N" evidence="1">
    <location>
        <begin position="1"/>
        <end position="90"/>
    </location>
</feature>
<evidence type="ECO:0000313" key="2">
    <source>
        <dbReference type="EMBL" id="PSJ56614.1"/>
    </source>
</evidence>
<proteinExistence type="predicted"/>
<sequence>MLIAGEPWFADADIRRALDVAKHGKRLNYLASDEFQVVRKCGKSSLKGRGLTVVSESGFYKLVLRSTKSEAHKFQDWVTREVLPSIRKTGGYLLNEEARKTAHADDRQSMPLPELFAQVMQEAYHGGCCTCLGR</sequence>
<dbReference type="PANTHER" id="PTHR36180">
    <property type="entry name" value="DNA-BINDING PROTEIN-RELATED-RELATED"/>
    <property type="match status" value="1"/>
</dbReference>
<dbReference type="Pfam" id="PF02498">
    <property type="entry name" value="Bro-N"/>
    <property type="match status" value="1"/>
</dbReference>
<dbReference type="PANTHER" id="PTHR36180:SF2">
    <property type="entry name" value="BRO FAMILY PROTEIN"/>
    <property type="match status" value="1"/>
</dbReference>
<comment type="caution">
    <text evidence="2">The sequence shown here is derived from an EMBL/GenBank/DDBJ whole genome shotgun (WGS) entry which is preliminary data.</text>
</comment>
<name>A0A2P7S2C5_9HYPH</name>
<dbReference type="PROSITE" id="PS51750">
    <property type="entry name" value="BRO_N"/>
    <property type="match status" value="1"/>
</dbReference>
<reference evidence="2 3" key="1">
    <citation type="submission" date="2018-03" db="EMBL/GenBank/DDBJ databases">
        <title>The draft genome of Mesorhizobium soli JCM 19897.</title>
        <authorList>
            <person name="Li L."/>
            <person name="Liu L."/>
            <person name="Liang L."/>
            <person name="Wang T."/>
            <person name="Zhang X."/>
        </authorList>
    </citation>
    <scope>NUCLEOTIDE SEQUENCE [LARGE SCALE GENOMIC DNA]</scope>
    <source>
        <strain evidence="2 3">JCM 19897</strain>
    </source>
</reference>
<evidence type="ECO:0000259" key="1">
    <source>
        <dbReference type="PROSITE" id="PS51750"/>
    </source>
</evidence>
<dbReference type="SMART" id="SM01040">
    <property type="entry name" value="Bro-N"/>
    <property type="match status" value="1"/>
</dbReference>
<organism evidence="2 3">
    <name type="scientific">Pseudaminobacter soli</name>
    <name type="common">ex Li et al. 2025</name>
    <dbReference type="NCBI Taxonomy" id="1295366"/>
    <lineage>
        <taxon>Bacteria</taxon>
        <taxon>Pseudomonadati</taxon>
        <taxon>Pseudomonadota</taxon>
        <taxon>Alphaproteobacteria</taxon>
        <taxon>Hyphomicrobiales</taxon>
        <taxon>Phyllobacteriaceae</taxon>
        <taxon>Pseudaminobacter</taxon>
    </lineage>
</organism>
<dbReference type="Proteomes" id="UP000240653">
    <property type="component" value="Unassembled WGS sequence"/>
</dbReference>
<gene>
    <name evidence="2" type="ORF">C7I85_23925</name>
</gene>
<keyword evidence="3" id="KW-1185">Reference proteome</keyword>
<dbReference type="AlphaFoldDB" id="A0A2P7S2C5"/>
<dbReference type="InterPro" id="IPR003497">
    <property type="entry name" value="BRO_N_domain"/>
</dbReference>
<accession>A0A2P7S2C5</accession>
<evidence type="ECO:0000313" key="3">
    <source>
        <dbReference type="Proteomes" id="UP000240653"/>
    </source>
</evidence>
<dbReference type="OrthoDB" id="9808959at2"/>
<dbReference type="RefSeq" id="WP_106726532.1">
    <property type="nucleotide sequence ID" value="NZ_PXYL01000017.1"/>
</dbReference>
<protein>
    <submittedName>
        <fullName evidence="2">BRO family protein</fullName>
    </submittedName>
</protein>
<dbReference type="EMBL" id="PXYL01000017">
    <property type="protein sequence ID" value="PSJ56614.1"/>
    <property type="molecule type" value="Genomic_DNA"/>
</dbReference>